<gene>
    <name evidence="3" type="ORF">H8S17_04145</name>
</gene>
<comment type="caution">
    <text evidence="3">The sequence shown here is derived from an EMBL/GenBank/DDBJ whole genome shotgun (WGS) entry which is preliminary data.</text>
</comment>
<accession>A0A923LNH8</accession>
<evidence type="ECO:0000313" key="4">
    <source>
        <dbReference type="Proteomes" id="UP000606720"/>
    </source>
</evidence>
<evidence type="ECO:0000259" key="2">
    <source>
        <dbReference type="SMART" id="SM00460"/>
    </source>
</evidence>
<dbReference type="InterPro" id="IPR036116">
    <property type="entry name" value="FN3_sf"/>
</dbReference>
<dbReference type="Pfam" id="PF07523">
    <property type="entry name" value="Big_3"/>
    <property type="match status" value="1"/>
</dbReference>
<organism evidence="3 4">
    <name type="scientific">Roseburia zhanii</name>
    <dbReference type="NCBI Taxonomy" id="2763064"/>
    <lineage>
        <taxon>Bacteria</taxon>
        <taxon>Bacillati</taxon>
        <taxon>Bacillota</taxon>
        <taxon>Clostridia</taxon>
        <taxon>Lachnospirales</taxon>
        <taxon>Lachnospiraceae</taxon>
        <taxon>Roseburia</taxon>
    </lineage>
</organism>
<sequence>MERVKEQAKKFLVSILVFGLILSIVQPVSVYAYKRANVTQTQGSELSDALSYEWNAVIKDNELTVSIADADAGIAERTKSKFVARLYVAEGGKLDTKAGSDFSGTKCTISYDMSSYEDGIYTTPVYVYAVSSTGISYFQYMIALYIEIRDGVAEIFSPYGELNVNMLKDLNENYKPEDYASPATYNGLILCKKYDEIVAKAKELTANCSTDLQKIKTIHDWICTNVSYDMEALNSGNTTNRGNASWVFENKLAVCAGFASLGELMFQAVGIPSVYITGRGCDVLDDGIENNLSLADSHAWNAVYCNGSWHYIDMTWDCQNRYYGAGNENNKSDKKPSYRYFGTPAELFGVGHYPIEIAATDKAATHIELESVKKKYFVGEEFSKLYMIYFVTADGTRWYAGAQGLGEATGYDMSKLGTQTVTISYKGFSTSFDINVVDITGIRVEPDTDKVYMAGEDFTPSYKLYCQLSDGTESEVTDLTDVTCTGYDTKKGGTQTVTVSYKNFTTSFDIKVSEIKGIKVVPKVTEYKRGDLLRRNNDIYYIMGDGSEVLIEKPEVTYSGYNRYKIGKQTVTVKCGGYTTTYEVTVTDTTSSGSTSGGTTTTKKPSTGTTTTTTSSNIADVTLSADSYTYTGDYIRPVITVKNAAGQEVDKRYYSVIYANNKDVGTGSVTLSFIGTYSGNAKVTKTFTILPKGTKIAKLKPGAKKLNVKIKAQKKQTSGYQIRYALKKNMKGAKMVTLKKNTKFTTTIKKLKAKKTYYVQVRTYKTVAGQKYYSDWSKAVSKKTK</sequence>
<feature type="region of interest" description="Disordered" evidence="1">
    <location>
        <begin position="588"/>
        <end position="613"/>
    </location>
</feature>
<dbReference type="SUPFAM" id="SSF54001">
    <property type="entry name" value="Cysteine proteinases"/>
    <property type="match status" value="1"/>
</dbReference>
<dbReference type="PANTHER" id="PTHR46333:SF2">
    <property type="entry name" value="CYTOKINESIS PROTEIN 3"/>
    <property type="match status" value="1"/>
</dbReference>
<keyword evidence="4" id="KW-1185">Reference proteome</keyword>
<dbReference type="GO" id="GO:0005737">
    <property type="term" value="C:cytoplasm"/>
    <property type="evidence" value="ECO:0007669"/>
    <property type="project" value="TreeGrafter"/>
</dbReference>
<evidence type="ECO:0000256" key="1">
    <source>
        <dbReference type="SAM" id="MobiDB-lite"/>
    </source>
</evidence>
<dbReference type="SUPFAM" id="SSF49265">
    <property type="entry name" value="Fibronectin type III"/>
    <property type="match status" value="1"/>
</dbReference>
<dbReference type="Gene3D" id="3.10.620.30">
    <property type="match status" value="1"/>
</dbReference>
<dbReference type="InterPro" id="IPR022038">
    <property type="entry name" value="Ig-like_bact"/>
</dbReference>
<reference evidence="3" key="1">
    <citation type="submission" date="2020-08" db="EMBL/GenBank/DDBJ databases">
        <title>Genome public.</title>
        <authorList>
            <person name="Liu C."/>
            <person name="Sun Q."/>
        </authorList>
    </citation>
    <scope>NUCLEOTIDE SEQUENCE</scope>
    <source>
        <strain evidence="3">BX1005</strain>
    </source>
</reference>
<proteinExistence type="predicted"/>
<dbReference type="SMART" id="SM00460">
    <property type="entry name" value="TGc"/>
    <property type="match status" value="1"/>
</dbReference>
<dbReference type="InterPro" id="IPR038765">
    <property type="entry name" value="Papain-like_cys_pep_sf"/>
</dbReference>
<dbReference type="InterPro" id="IPR052557">
    <property type="entry name" value="CAP/Cytokinesis_protein"/>
</dbReference>
<dbReference type="RefSeq" id="WP_186866358.1">
    <property type="nucleotide sequence ID" value="NZ_JACOPH010000002.1"/>
</dbReference>
<protein>
    <submittedName>
        <fullName evidence="3">Bacterial Ig-like domain-containing protein</fullName>
    </submittedName>
</protein>
<feature type="domain" description="Transglutaminase-like" evidence="2">
    <location>
        <begin position="247"/>
        <end position="316"/>
    </location>
</feature>
<dbReference type="EMBL" id="JACOPH010000002">
    <property type="protein sequence ID" value="MBC5713411.1"/>
    <property type="molecule type" value="Genomic_DNA"/>
</dbReference>
<dbReference type="Proteomes" id="UP000606720">
    <property type="component" value="Unassembled WGS sequence"/>
</dbReference>
<dbReference type="InterPro" id="IPR002931">
    <property type="entry name" value="Transglutaminase-like"/>
</dbReference>
<dbReference type="Gene3D" id="2.60.40.3630">
    <property type="match status" value="3"/>
</dbReference>
<evidence type="ECO:0000313" key="3">
    <source>
        <dbReference type="EMBL" id="MBC5713411.1"/>
    </source>
</evidence>
<name>A0A923LNH8_9FIRM</name>
<dbReference type="PANTHER" id="PTHR46333">
    <property type="entry name" value="CYTOKINESIS PROTEIN 3"/>
    <property type="match status" value="1"/>
</dbReference>
<dbReference type="AlphaFoldDB" id="A0A923LNH8"/>
<dbReference type="Pfam" id="PF01841">
    <property type="entry name" value="Transglut_core"/>
    <property type="match status" value="1"/>
</dbReference>
<dbReference type="InterPro" id="IPR013783">
    <property type="entry name" value="Ig-like_fold"/>
</dbReference>
<dbReference type="Gene3D" id="2.60.40.10">
    <property type="entry name" value="Immunoglobulins"/>
    <property type="match status" value="1"/>
</dbReference>